<evidence type="ECO:0000256" key="8">
    <source>
        <dbReference type="ARBA" id="ARBA00023146"/>
    </source>
</evidence>
<dbReference type="PRINTS" id="PR01046">
    <property type="entry name" value="TRNASYNTHPRO"/>
</dbReference>
<dbReference type="InterPro" id="IPR036621">
    <property type="entry name" value="Anticodon-bd_dom_sf"/>
</dbReference>
<dbReference type="CDD" id="cd00779">
    <property type="entry name" value="ProRS_core_prok"/>
    <property type="match status" value="1"/>
</dbReference>
<evidence type="ECO:0000256" key="9">
    <source>
        <dbReference type="ARBA" id="ARBA00047671"/>
    </source>
</evidence>
<dbReference type="InterPro" id="IPR007214">
    <property type="entry name" value="YbaK/aa-tRNA-synth-assoc-dom"/>
</dbReference>
<comment type="subcellular location">
    <subcellularLocation>
        <location evidence="1 12">Cytoplasm</location>
    </subcellularLocation>
</comment>
<accession>A0ABD6FCT5</accession>
<dbReference type="InterPro" id="IPR050062">
    <property type="entry name" value="Pro-tRNA_synthetase"/>
</dbReference>
<evidence type="ECO:0000256" key="5">
    <source>
        <dbReference type="ARBA" id="ARBA00022741"/>
    </source>
</evidence>
<comment type="subunit">
    <text evidence="2 12">Homodimer.</text>
</comment>
<dbReference type="CDD" id="cd00861">
    <property type="entry name" value="ProRS_anticodon_short"/>
    <property type="match status" value="1"/>
</dbReference>
<feature type="domain" description="Aminoacyl-transfer RNA synthetases class-II family profile" evidence="14">
    <location>
        <begin position="35"/>
        <end position="482"/>
    </location>
</feature>
<dbReference type="InterPro" id="IPR006195">
    <property type="entry name" value="aa-tRNA-synth_II"/>
</dbReference>
<evidence type="ECO:0000256" key="11">
    <source>
        <dbReference type="ARBA" id="ARBA00060755"/>
    </source>
</evidence>
<dbReference type="NCBIfam" id="TIGR00409">
    <property type="entry name" value="proS_fam_II"/>
    <property type="match status" value="1"/>
</dbReference>
<dbReference type="Proteomes" id="UP000249324">
    <property type="component" value="Unassembled WGS sequence"/>
</dbReference>
<evidence type="ECO:0000256" key="7">
    <source>
        <dbReference type="ARBA" id="ARBA00022917"/>
    </source>
</evidence>
<keyword evidence="6 12" id="KW-0067">ATP-binding</keyword>
<dbReference type="InterPro" id="IPR004500">
    <property type="entry name" value="Pro-tRNA-synth_IIa_bac-type"/>
</dbReference>
<dbReference type="Pfam" id="PF00587">
    <property type="entry name" value="tRNA-synt_2b"/>
    <property type="match status" value="1"/>
</dbReference>
<dbReference type="InterPro" id="IPR004154">
    <property type="entry name" value="Anticodon-bd"/>
</dbReference>
<evidence type="ECO:0000256" key="1">
    <source>
        <dbReference type="ARBA" id="ARBA00004496"/>
    </source>
</evidence>
<keyword evidence="8 12" id="KW-0030">Aminoacyl-tRNA synthetase</keyword>
<evidence type="ECO:0000256" key="6">
    <source>
        <dbReference type="ARBA" id="ARBA00022840"/>
    </source>
</evidence>
<dbReference type="Gene3D" id="3.30.930.10">
    <property type="entry name" value="Bira Bifunctional Protein, Domain 2"/>
    <property type="match status" value="2"/>
</dbReference>
<organism evidence="15 16">
    <name type="scientific">Thermocrispum agreste</name>
    <dbReference type="NCBI Taxonomy" id="37925"/>
    <lineage>
        <taxon>Bacteria</taxon>
        <taxon>Bacillati</taxon>
        <taxon>Actinomycetota</taxon>
        <taxon>Actinomycetes</taxon>
        <taxon>Pseudonocardiales</taxon>
        <taxon>Pseudonocardiaceae</taxon>
        <taxon>Thermocrispum</taxon>
    </lineage>
</organism>
<protein>
    <recommendedName>
        <fullName evidence="12">Proline--tRNA ligase</fullName>
        <ecNumber evidence="12">6.1.1.15</ecNumber>
    </recommendedName>
    <alternativeName>
        <fullName evidence="12">Prolyl-tRNA synthetase</fullName>
        <shortName evidence="12">ProRS</shortName>
    </alternativeName>
</protein>
<dbReference type="InterPro" id="IPR045864">
    <property type="entry name" value="aa-tRNA-synth_II/BPL/LPL"/>
</dbReference>
<evidence type="ECO:0000256" key="13">
    <source>
        <dbReference type="SAM" id="MobiDB-lite"/>
    </source>
</evidence>
<evidence type="ECO:0000256" key="12">
    <source>
        <dbReference type="HAMAP-Rule" id="MF_01569"/>
    </source>
</evidence>
<dbReference type="InterPro" id="IPR002316">
    <property type="entry name" value="Pro-tRNA-ligase_IIa"/>
</dbReference>
<evidence type="ECO:0000313" key="16">
    <source>
        <dbReference type="Proteomes" id="UP000249324"/>
    </source>
</evidence>
<comment type="catalytic activity">
    <reaction evidence="9 12">
        <text>tRNA(Pro) + L-proline + ATP = L-prolyl-tRNA(Pro) + AMP + diphosphate</text>
        <dbReference type="Rhea" id="RHEA:14305"/>
        <dbReference type="Rhea" id="RHEA-COMP:9700"/>
        <dbReference type="Rhea" id="RHEA-COMP:9702"/>
        <dbReference type="ChEBI" id="CHEBI:30616"/>
        <dbReference type="ChEBI" id="CHEBI:33019"/>
        <dbReference type="ChEBI" id="CHEBI:60039"/>
        <dbReference type="ChEBI" id="CHEBI:78442"/>
        <dbReference type="ChEBI" id="CHEBI:78532"/>
        <dbReference type="ChEBI" id="CHEBI:456215"/>
        <dbReference type="EC" id="6.1.1.15"/>
    </reaction>
</comment>
<dbReference type="AlphaFoldDB" id="A0ABD6FCT5"/>
<evidence type="ECO:0000256" key="3">
    <source>
        <dbReference type="ARBA" id="ARBA00022490"/>
    </source>
</evidence>
<dbReference type="EMBL" id="QGUI02000053">
    <property type="protein sequence ID" value="MFO7191842.1"/>
    <property type="molecule type" value="Genomic_DNA"/>
</dbReference>
<keyword evidence="7 12" id="KW-0648">Protein biosynthesis</keyword>
<evidence type="ECO:0000313" key="15">
    <source>
        <dbReference type="EMBL" id="MFO7191842.1"/>
    </source>
</evidence>
<dbReference type="InterPro" id="IPR036754">
    <property type="entry name" value="YbaK/aa-tRNA-synt-asso_dom_sf"/>
</dbReference>
<dbReference type="HAMAP" id="MF_01569">
    <property type="entry name" value="Pro_tRNA_synth_type1"/>
    <property type="match status" value="1"/>
</dbReference>
<dbReference type="InterPro" id="IPR033730">
    <property type="entry name" value="ProRS_core_prok"/>
</dbReference>
<gene>
    <name evidence="12" type="primary">proS</name>
    <name evidence="15" type="ORF">DIU77_006320</name>
</gene>
<dbReference type="SUPFAM" id="SSF52954">
    <property type="entry name" value="Class II aaRS ABD-related"/>
    <property type="match status" value="1"/>
</dbReference>
<dbReference type="FunFam" id="3.30.930.10:FF:000070">
    <property type="entry name" value="Proline--tRNA ligase"/>
    <property type="match status" value="1"/>
</dbReference>
<dbReference type="FunFam" id="3.30.930.10:FF:000065">
    <property type="entry name" value="Proline--tRNA ligase"/>
    <property type="match status" value="1"/>
</dbReference>
<dbReference type="Pfam" id="PF03129">
    <property type="entry name" value="HGTP_anticodon"/>
    <property type="match status" value="1"/>
</dbReference>
<comment type="domain">
    <text evidence="12">Consists of three domains: the N-terminal catalytic domain, the editing domain and the C-terminal anticodon-binding domain.</text>
</comment>
<dbReference type="GO" id="GO:0006433">
    <property type="term" value="P:prolyl-tRNA aminoacylation"/>
    <property type="evidence" value="ECO:0007669"/>
    <property type="project" value="UniProtKB-UniRule"/>
</dbReference>
<dbReference type="Pfam" id="PF04073">
    <property type="entry name" value="tRNA_edit"/>
    <property type="match status" value="1"/>
</dbReference>
<evidence type="ECO:0000256" key="4">
    <source>
        <dbReference type="ARBA" id="ARBA00022598"/>
    </source>
</evidence>
<comment type="caution">
    <text evidence="15">The sequence shown here is derived from an EMBL/GenBank/DDBJ whole genome shotgun (WGS) entry which is preliminary data.</text>
</comment>
<name>A0ABD6FCT5_9PSEU</name>
<dbReference type="GO" id="GO:0002161">
    <property type="term" value="F:aminoacyl-tRNA deacylase activity"/>
    <property type="evidence" value="ECO:0007669"/>
    <property type="project" value="UniProtKB-ARBA"/>
</dbReference>
<dbReference type="GO" id="GO:0004827">
    <property type="term" value="F:proline-tRNA ligase activity"/>
    <property type="evidence" value="ECO:0007669"/>
    <property type="project" value="UniProtKB-UniRule"/>
</dbReference>
<evidence type="ECO:0000256" key="2">
    <source>
        <dbReference type="ARBA" id="ARBA00011738"/>
    </source>
</evidence>
<reference evidence="15 16" key="1">
    <citation type="journal article" date="2021" name="BMC Genomics">
        <title>Genome-resolved metagenome and metatranscriptome analyses of thermophilic composting reveal key bacterial players and their metabolic interactions.</title>
        <authorList>
            <person name="Braga L.P.P."/>
            <person name="Pereira R.V."/>
            <person name="Martins L.F."/>
            <person name="Moura L.M.S."/>
            <person name="Sanchez F.B."/>
            <person name="Patane J.S.L."/>
            <person name="da Silva A.M."/>
            <person name="Setubal J.C."/>
        </authorList>
    </citation>
    <scope>NUCLEOTIDE SEQUENCE [LARGE SCALE GENOMIC DNA]</scope>
    <source>
        <strain evidence="15">ZC4RG45</strain>
    </source>
</reference>
<dbReference type="InterPro" id="IPR044140">
    <property type="entry name" value="ProRS_anticodon_short"/>
</dbReference>
<dbReference type="InterPro" id="IPR002314">
    <property type="entry name" value="aa-tRNA-synt_IIb"/>
</dbReference>
<keyword evidence="5 12" id="KW-0547">Nucleotide-binding</keyword>
<dbReference type="PANTHER" id="PTHR42753:SF2">
    <property type="entry name" value="PROLINE--TRNA LIGASE"/>
    <property type="match status" value="1"/>
</dbReference>
<dbReference type="PANTHER" id="PTHR42753">
    <property type="entry name" value="MITOCHONDRIAL RIBOSOME PROTEIN L39/PROLYL-TRNA LIGASE FAMILY MEMBER"/>
    <property type="match status" value="1"/>
</dbReference>
<sequence>MITRMSTLFLRTLREDPADAEVPSHKLLVRAGYVRRVAPGGYAWLPLGMMVLRNIEQVIREEMAAIGAQEIQFPALLPREPYEKTGRWTEYGPNIFRLKDRKGDDYLLGPTHEELFTLIVKGEYSSYKDYPVILYQIQTKYRDEARPRAGVLRGREFLMKDSYSFDLDDEGLQRSYQLHRDAYIRIFDRLGLKYVIVSAMSGAMGGSASEEFLADAPNGEDTYVRSTEGDYAANVEAVVTPAPPKQPIDDKPPAQVHHTPDTPTIETLVEFLNTKTDLGRTFTAADTLKNVMVKTRQPGSDEWELLGVGVPGDREVDMRRLEATLYPADVAVLEEEDFAKYPFLVKGYIGPRALQENGVRYLVDPRVVEGTAWVTGADKPDHHVVDLVVGRDFTPDGTIEAAEVREGDPAPDGKGTLVAARGIEVGHIFALGRKFSNAFELDALGPDGKPVRITMGSYGIGVSRLVAAIAEQHHDELGLVWPRVVAPADVHIVLAGKDDAVFETGEKLAAELDAAGVRVILDDRKATPGVKFADAELVGVPTILIVGKGLKSGVVEVKDRATGERTEVPVDGAVQHLVDLVKA</sequence>
<dbReference type="SUPFAM" id="SSF55826">
    <property type="entry name" value="YbaK/ProRS associated domain"/>
    <property type="match status" value="1"/>
</dbReference>
<dbReference type="EC" id="6.1.1.15" evidence="12"/>
<dbReference type="InterPro" id="IPR023717">
    <property type="entry name" value="Pro-tRNA-Synthase_IIa_type1"/>
</dbReference>
<evidence type="ECO:0000256" key="10">
    <source>
        <dbReference type="ARBA" id="ARBA00053664"/>
    </source>
</evidence>
<feature type="region of interest" description="Disordered" evidence="13">
    <location>
        <begin position="241"/>
        <end position="261"/>
    </location>
</feature>
<dbReference type="SUPFAM" id="SSF55681">
    <property type="entry name" value="Class II aaRS and biotin synthetases"/>
    <property type="match status" value="1"/>
</dbReference>
<dbReference type="GO" id="GO:0005737">
    <property type="term" value="C:cytoplasm"/>
    <property type="evidence" value="ECO:0007669"/>
    <property type="project" value="UniProtKB-SubCell"/>
</dbReference>
<comment type="function">
    <text evidence="10 12">Catalyzes the attachment of proline to tRNA(Pro) in a two-step reaction: proline is first activated by ATP to form Pro-AMP and then transferred to the acceptor end of tRNA(Pro). As ProRS can inadvertently accommodate and process non-cognate amino acids such as alanine and cysteine, to avoid such errors it has two additional distinct editing activities against alanine. One activity is designated as 'pretransfer' editing and involves the tRNA(Pro)-independent hydrolysis of activated Ala-AMP. The other activity is designated 'posttransfer' editing and involves deacylation of mischarged Ala-tRNA(Pro). The misacylated Cys-tRNA(Pro) is not edited by ProRS.</text>
</comment>
<proteinExistence type="inferred from homology"/>
<dbReference type="NCBIfam" id="NF006625">
    <property type="entry name" value="PRK09194.1"/>
    <property type="match status" value="1"/>
</dbReference>
<dbReference type="Gene3D" id="3.40.50.800">
    <property type="entry name" value="Anticodon-binding domain"/>
    <property type="match status" value="1"/>
</dbReference>
<evidence type="ECO:0000259" key="14">
    <source>
        <dbReference type="PROSITE" id="PS50862"/>
    </source>
</evidence>
<dbReference type="GO" id="GO:0005524">
    <property type="term" value="F:ATP binding"/>
    <property type="evidence" value="ECO:0007669"/>
    <property type="project" value="UniProtKB-UniRule"/>
</dbReference>
<comment type="similarity">
    <text evidence="11 12">Belongs to the class-II aminoacyl-tRNA synthetase family. ProS type 1 subfamily.</text>
</comment>
<keyword evidence="3 12" id="KW-0963">Cytoplasm</keyword>
<dbReference type="PROSITE" id="PS50862">
    <property type="entry name" value="AA_TRNA_LIGASE_II"/>
    <property type="match status" value="1"/>
</dbReference>
<keyword evidence="4 12" id="KW-0436">Ligase</keyword>